<dbReference type="Gene3D" id="1.20.1510.10">
    <property type="entry name" value="Cation efflux protein transmembrane domain"/>
    <property type="match status" value="1"/>
</dbReference>
<name>A0A9W6HJ45_9MICO</name>
<keyword evidence="9" id="KW-1185">Reference proteome</keyword>
<organism evidence="8 9">
    <name type="scientific">Microbacterium imperiale</name>
    <dbReference type="NCBI Taxonomy" id="33884"/>
    <lineage>
        <taxon>Bacteria</taxon>
        <taxon>Bacillati</taxon>
        <taxon>Actinomycetota</taxon>
        <taxon>Actinomycetes</taxon>
        <taxon>Micrococcales</taxon>
        <taxon>Microbacteriaceae</taxon>
        <taxon>Microbacterium</taxon>
    </lineage>
</organism>
<keyword evidence="5 6" id="KW-0472">Membrane</keyword>
<dbReference type="InterPro" id="IPR058533">
    <property type="entry name" value="Cation_efflux_TM"/>
</dbReference>
<accession>A0A9W6HJ45</accession>
<sequence>MRTEQHALRLSLAMILLLGTLGITFGTITGSQAILFDGMFSLADAAMSLLAIGAASLITRSTRQTADSQLNQRFSFGVWQLEPLVVAATALVMVTVAVYALVQAVLSLTSGGRPIEFGPAVLYAVVVVILTATAAIVEWRANRRLRSALVAIDVKGWVMAGSVTLALLVAYVVGWFLQGTDAAWLTPYVDPGILAVVASVLVFVPLPDLIRAFSQIALLTPAALAREVDTAAAVVQERHRLSGFQRSVAQVGRSPQAEVEFSVAPEHATRPLAEWDAIRRDFARELGWDPQHSWVTVFFTEQRQVPADITD</sequence>
<feature type="transmembrane region" description="Helical" evidence="6">
    <location>
        <begin position="34"/>
        <end position="58"/>
    </location>
</feature>
<dbReference type="GO" id="GO:0015093">
    <property type="term" value="F:ferrous iron transmembrane transporter activity"/>
    <property type="evidence" value="ECO:0007669"/>
    <property type="project" value="TreeGrafter"/>
</dbReference>
<dbReference type="AlphaFoldDB" id="A0A9W6HJ45"/>
<reference evidence="8" key="2">
    <citation type="submission" date="2023-01" db="EMBL/GenBank/DDBJ databases">
        <authorList>
            <person name="Sun Q."/>
            <person name="Evtushenko L."/>
        </authorList>
    </citation>
    <scope>NUCLEOTIDE SEQUENCE</scope>
    <source>
        <strain evidence="8">VKM Ac-1447</strain>
    </source>
</reference>
<evidence type="ECO:0000256" key="4">
    <source>
        <dbReference type="ARBA" id="ARBA00022989"/>
    </source>
</evidence>
<reference evidence="8" key="1">
    <citation type="journal article" date="2014" name="Int. J. Syst. Evol. Microbiol.">
        <title>Complete genome sequence of Corynebacterium casei LMG S-19264T (=DSM 44701T), isolated from a smear-ripened cheese.</title>
        <authorList>
            <consortium name="US DOE Joint Genome Institute (JGI-PGF)"/>
            <person name="Walter F."/>
            <person name="Albersmeier A."/>
            <person name="Kalinowski J."/>
            <person name="Ruckert C."/>
        </authorList>
    </citation>
    <scope>NUCLEOTIDE SEQUENCE</scope>
    <source>
        <strain evidence="8">VKM Ac-1447</strain>
    </source>
</reference>
<dbReference type="RefSeq" id="WP_210006439.1">
    <property type="nucleotide sequence ID" value="NZ_BSEO01000015.1"/>
</dbReference>
<dbReference type="InterPro" id="IPR050291">
    <property type="entry name" value="CDF_Transporter"/>
</dbReference>
<evidence type="ECO:0000256" key="2">
    <source>
        <dbReference type="ARBA" id="ARBA00022448"/>
    </source>
</evidence>
<dbReference type="GO" id="GO:0015341">
    <property type="term" value="F:zinc efflux antiporter activity"/>
    <property type="evidence" value="ECO:0007669"/>
    <property type="project" value="TreeGrafter"/>
</dbReference>
<dbReference type="PANTHER" id="PTHR43840">
    <property type="entry name" value="MITOCHONDRIAL METAL TRANSPORTER 1-RELATED"/>
    <property type="match status" value="1"/>
</dbReference>
<dbReference type="Proteomes" id="UP001142317">
    <property type="component" value="Unassembled WGS sequence"/>
</dbReference>
<dbReference type="GO" id="GO:0005886">
    <property type="term" value="C:plasma membrane"/>
    <property type="evidence" value="ECO:0007669"/>
    <property type="project" value="TreeGrafter"/>
</dbReference>
<feature type="domain" description="Cation efflux protein transmembrane" evidence="7">
    <location>
        <begin position="9"/>
        <end position="214"/>
    </location>
</feature>
<gene>
    <name evidence="8" type="ORF">GCM10017586_29450</name>
</gene>
<evidence type="ECO:0000256" key="5">
    <source>
        <dbReference type="ARBA" id="ARBA00023136"/>
    </source>
</evidence>
<evidence type="ECO:0000256" key="6">
    <source>
        <dbReference type="SAM" id="Phobius"/>
    </source>
</evidence>
<feature type="transmembrane region" description="Helical" evidence="6">
    <location>
        <begin position="188"/>
        <end position="206"/>
    </location>
</feature>
<keyword evidence="4 6" id="KW-1133">Transmembrane helix</keyword>
<dbReference type="InterPro" id="IPR027469">
    <property type="entry name" value="Cation_efflux_TMD_sf"/>
</dbReference>
<feature type="transmembrane region" description="Helical" evidence="6">
    <location>
        <begin position="79"/>
        <end position="100"/>
    </location>
</feature>
<dbReference type="GO" id="GO:0015086">
    <property type="term" value="F:cadmium ion transmembrane transporter activity"/>
    <property type="evidence" value="ECO:0007669"/>
    <property type="project" value="TreeGrafter"/>
</dbReference>
<keyword evidence="3 6" id="KW-0812">Transmembrane</keyword>
<dbReference type="EMBL" id="BSEO01000015">
    <property type="protein sequence ID" value="GLJ81262.1"/>
    <property type="molecule type" value="Genomic_DNA"/>
</dbReference>
<evidence type="ECO:0000313" key="9">
    <source>
        <dbReference type="Proteomes" id="UP001142317"/>
    </source>
</evidence>
<comment type="caution">
    <text evidence="8">The sequence shown here is derived from an EMBL/GenBank/DDBJ whole genome shotgun (WGS) entry which is preliminary data.</text>
</comment>
<evidence type="ECO:0000313" key="8">
    <source>
        <dbReference type="EMBL" id="GLJ81262.1"/>
    </source>
</evidence>
<evidence type="ECO:0000256" key="3">
    <source>
        <dbReference type="ARBA" id="ARBA00022692"/>
    </source>
</evidence>
<dbReference type="Pfam" id="PF01545">
    <property type="entry name" value="Cation_efflux"/>
    <property type="match status" value="1"/>
</dbReference>
<proteinExistence type="predicted"/>
<feature type="transmembrane region" description="Helical" evidence="6">
    <location>
        <begin position="7"/>
        <end position="28"/>
    </location>
</feature>
<feature type="transmembrane region" description="Helical" evidence="6">
    <location>
        <begin position="157"/>
        <end position="176"/>
    </location>
</feature>
<protein>
    <submittedName>
        <fullName evidence="8">Cation transporter</fullName>
    </submittedName>
</protein>
<dbReference type="PANTHER" id="PTHR43840:SF15">
    <property type="entry name" value="MITOCHONDRIAL METAL TRANSPORTER 1-RELATED"/>
    <property type="match status" value="1"/>
</dbReference>
<evidence type="ECO:0000256" key="1">
    <source>
        <dbReference type="ARBA" id="ARBA00004141"/>
    </source>
</evidence>
<dbReference type="SUPFAM" id="SSF161111">
    <property type="entry name" value="Cation efflux protein transmembrane domain-like"/>
    <property type="match status" value="1"/>
</dbReference>
<evidence type="ECO:0000259" key="7">
    <source>
        <dbReference type="Pfam" id="PF01545"/>
    </source>
</evidence>
<comment type="subcellular location">
    <subcellularLocation>
        <location evidence="1">Membrane</location>
        <topology evidence="1">Multi-pass membrane protein</topology>
    </subcellularLocation>
</comment>
<keyword evidence="2" id="KW-0813">Transport</keyword>
<dbReference type="GO" id="GO:0006882">
    <property type="term" value="P:intracellular zinc ion homeostasis"/>
    <property type="evidence" value="ECO:0007669"/>
    <property type="project" value="TreeGrafter"/>
</dbReference>
<feature type="transmembrane region" description="Helical" evidence="6">
    <location>
        <begin position="120"/>
        <end position="137"/>
    </location>
</feature>